<keyword evidence="1" id="KW-0812">Transmembrane</keyword>
<feature type="transmembrane region" description="Helical" evidence="1">
    <location>
        <begin position="89"/>
        <end position="108"/>
    </location>
</feature>
<feature type="transmembrane region" description="Helical" evidence="1">
    <location>
        <begin position="341"/>
        <end position="359"/>
    </location>
</feature>
<dbReference type="AlphaFoldDB" id="A0A364RDH5"/>
<keyword evidence="1" id="KW-0472">Membrane</keyword>
<dbReference type="Pfam" id="PF19528">
    <property type="entry name" value="DUF6056"/>
    <property type="match status" value="1"/>
</dbReference>
<gene>
    <name evidence="2" type="ORF">DP923_11335</name>
</gene>
<reference evidence="2 3" key="2">
    <citation type="submission" date="2018-07" db="EMBL/GenBank/DDBJ databases">
        <title>Pontibacter sp. 2b14 genomic sequence and assembly.</title>
        <authorList>
            <person name="Du Z.-J."/>
        </authorList>
    </citation>
    <scope>NUCLEOTIDE SEQUENCE [LARGE SCALE GENOMIC DNA]</scope>
    <source>
        <strain evidence="2 3">2b14</strain>
    </source>
</reference>
<organism evidence="2 3">
    <name type="scientific">Pontibacter arcticus</name>
    <dbReference type="NCBI Taxonomy" id="2080288"/>
    <lineage>
        <taxon>Bacteria</taxon>
        <taxon>Pseudomonadati</taxon>
        <taxon>Bacteroidota</taxon>
        <taxon>Cytophagia</taxon>
        <taxon>Cytophagales</taxon>
        <taxon>Hymenobacteraceae</taxon>
        <taxon>Pontibacter</taxon>
    </lineage>
</organism>
<feature type="transmembrane region" description="Helical" evidence="1">
    <location>
        <begin position="371"/>
        <end position="390"/>
    </location>
</feature>
<name>A0A364RDH5_9BACT</name>
<comment type="caution">
    <text evidence="2">The sequence shown here is derived from an EMBL/GenBank/DDBJ whole genome shotgun (WGS) entry which is preliminary data.</text>
</comment>
<proteinExistence type="predicted"/>
<keyword evidence="1" id="KW-1133">Transmembrane helix</keyword>
<accession>A0A364RDH5</accession>
<reference evidence="2 3" key="1">
    <citation type="submission" date="2018-06" db="EMBL/GenBank/DDBJ databases">
        <authorList>
            <person name="Liu Z.-W."/>
        </authorList>
    </citation>
    <scope>NUCLEOTIDE SEQUENCE [LARGE SCALE GENOMIC DNA]</scope>
    <source>
        <strain evidence="2 3">2b14</strain>
    </source>
</reference>
<dbReference type="InterPro" id="IPR045691">
    <property type="entry name" value="DUF6056"/>
</dbReference>
<dbReference type="EMBL" id="QMDV01000003">
    <property type="protein sequence ID" value="RAU82371.1"/>
    <property type="molecule type" value="Genomic_DNA"/>
</dbReference>
<protein>
    <submittedName>
        <fullName evidence="2">Uncharacterized protein</fullName>
    </submittedName>
</protein>
<dbReference type="Proteomes" id="UP000251692">
    <property type="component" value="Unassembled WGS sequence"/>
</dbReference>
<feature type="transmembrane region" description="Helical" evidence="1">
    <location>
        <begin position="152"/>
        <end position="170"/>
    </location>
</feature>
<evidence type="ECO:0000313" key="2">
    <source>
        <dbReference type="EMBL" id="RAU82371.1"/>
    </source>
</evidence>
<keyword evidence="3" id="KW-1185">Reference proteome</keyword>
<feature type="transmembrane region" description="Helical" evidence="1">
    <location>
        <begin position="222"/>
        <end position="245"/>
    </location>
</feature>
<feature type="transmembrane region" description="Helical" evidence="1">
    <location>
        <begin position="279"/>
        <end position="298"/>
    </location>
</feature>
<feature type="transmembrane region" description="Helical" evidence="1">
    <location>
        <begin position="310"/>
        <end position="329"/>
    </location>
</feature>
<feature type="transmembrane region" description="Helical" evidence="1">
    <location>
        <begin position="182"/>
        <end position="210"/>
    </location>
</feature>
<evidence type="ECO:0000256" key="1">
    <source>
        <dbReference type="SAM" id="Phobius"/>
    </source>
</evidence>
<sequence length="505" mass="57910">MPLPEQNNQIQNYTYLALIILGIYTLVPFFLLSFYNHPAADDYSFAVRDRQLDYLTVLQQYYLNWTGRYFSTITIFRINPIIDGWLVTYKIYSALLLFLFCGTLYFILRTFTKQAFTRTQTLAIGSMIFTLYLLQVPSISEGFYFFSTYATYQLPNIMALLLLVFLYHFFRSESRLARQMYIGLAAILCIAMIGSNEMALISTFTTISFITAFNFKNKEYRAHLLFLLILCVVCCSVAVLAPGNFVRKTDHPNSGRFVWSAVYAAFMTALSFYRWLLPILAASVIYILYFALPLARTLKYKSLFDVKLSWVILYFLLTVFLMNFAFSWATGERATPRLENVIYFFFLIGWFYTLQVAIGKYEAAFTQERSVAKMIPAFTLLIFALSLFHIDNNISTAYTDLLTGKAHAYDRALKHRYKTLASSACATCNVSPLPAIPKSIYFSDIIARGEQPLNGVDMIWVNRGFAAYFRKKEVYLTAPNPPVQDNLTSLRNAGKSALTNKTISE</sequence>
<evidence type="ECO:0000313" key="3">
    <source>
        <dbReference type="Proteomes" id="UP000251692"/>
    </source>
</evidence>
<feature type="transmembrane region" description="Helical" evidence="1">
    <location>
        <begin position="12"/>
        <end position="35"/>
    </location>
</feature>
<feature type="transmembrane region" description="Helical" evidence="1">
    <location>
        <begin position="120"/>
        <end position="140"/>
    </location>
</feature>